<reference evidence="3 4" key="1">
    <citation type="submission" date="2013-10" db="EMBL/GenBank/DDBJ databases">
        <title>Salinisphaera halophila YIM 95161 Genome Sequencing.</title>
        <authorList>
            <person name="Lai Q."/>
            <person name="Li C."/>
            <person name="Shao Z."/>
        </authorList>
    </citation>
    <scope>NUCLEOTIDE SEQUENCE [LARGE SCALE GENOMIC DNA]</scope>
    <source>
        <strain evidence="3 4">YIM 95161</strain>
    </source>
</reference>
<dbReference type="PANTHER" id="PTHR33393">
    <property type="entry name" value="POLYGLUTAMINE SYNTHESIS ACCESSORY PROTEIN RV0574C-RELATED"/>
    <property type="match status" value="1"/>
</dbReference>
<gene>
    <name evidence="3" type="ORF">SAHL_04365</name>
</gene>
<dbReference type="EMBL" id="AYKF01000064">
    <property type="protein sequence ID" value="ROO33042.1"/>
    <property type="molecule type" value="Genomic_DNA"/>
</dbReference>
<evidence type="ECO:0000259" key="2">
    <source>
        <dbReference type="SMART" id="SM00854"/>
    </source>
</evidence>
<dbReference type="InterPro" id="IPR052169">
    <property type="entry name" value="CW_Biosynth-Accessory"/>
</dbReference>
<dbReference type="InterPro" id="IPR019079">
    <property type="entry name" value="Capsule_synth_CapA"/>
</dbReference>
<name>A0A423Q303_9GAMM</name>
<dbReference type="Gene3D" id="3.60.21.10">
    <property type="match status" value="1"/>
</dbReference>
<sequence length="359" mass="40278">MVREIQAADLSVCNFEAPIQGHGRPIIKAGPHLSQPREVISQLREEGFDLLLLANNHIMDYGEAALGATLEAVGEQGLGAIGAGEDADAAYRPVVQEIDGVRIGMVNACEAQFGVLDLNAPKGAAGYGWINHPRLDRTVLELKRDCDFVLVFSHAGLEKWPIPQKEWRERYRHLCALGADAVLGCHPHVPQGWEWWGDSLIVYSLGNFQFNRKRPATGQSHHSYAVKLRLQRDRPMTFEPVFHHTENGVVELSSASERIDLDALNRKLEPGEYEARHEAMSLKTYHGRMAQRLARCSSKFPTDGTVTGTLRELAATALGRRRGRVDRNILMLHTLRNEAFYYAVRHALEIIRRDGNQRL</sequence>
<feature type="domain" description="Capsule synthesis protein CapA" evidence="2">
    <location>
        <begin position="1"/>
        <end position="212"/>
    </location>
</feature>
<dbReference type="SUPFAM" id="SSF56300">
    <property type="entry name" value="Metallo-dependent phosphatases"/>
    <property type="match status" value="1"/>
</dbReference>
<dbReference type="Proteomes" id="UP000285123">
    <property type="component" value="Unassembled WGS sequence"/>
</dbReference>
<organism evidence="3 4">
    <name type="scientific">Salinisphaera orenii YIM 95161</name>
    <dbReference type="NCBI Taxonomy" id="1051139"/>
    <lineage>
        <taxon>Bacteria</taxon>
        <taxon>Pseudomonadati</taxon>
        <taxon>Pseudomonadota</taxon>
        <taxon>Gammaproteobacteria</taxon>
        <taxon>Salinisphaerales</taxon>
        <taxon>Salinisphaeraceae</taxon>
        <taxon>Salinisphaera</taxon>
    </lineage>
</organism>
<evidence type="ECO:0000256" key="1">
    <source>
        <dbReference type="ARBA" id="ARBA00005662"/>
    </source>
</evidence>
<comment type="caution">
    <text evidence="3">The sequence shown here is derived from an EMBL/GenBank/DDBJ whole genome shotgun (WGS) entry which is preliminary data.</text>
</comment>
<evidence type="ECO:0000313" key="3">
    <source>
        <dbReference type="EMBL" id="ROO33042.1"/>
    </source>
</evidence>
<proteinExistence type="inferred from homology"/>
<dbReference type="AlphaFoldDB" id="A0A423Q303"/>
<dbReference type="SMART" id="SM00854">
    <property type="entry name" value="PGA_cap"/>
    <property type="match status" value="1"/>
</dbReference>
<accession>A0A423Q303</accession>
<dbReference type="PANTHER" id="PTHR33393:SF13">
    <property type="entry name" value="PGA BIOSYNTHESIS PROTEIN CAPA"/>
    <property type="match status" value="1"/>
</dbReference>
<protein>
    <recommendedName>
        <fullName evidence="2">Capsule synthesis protein CapA domain-containing protein</fullName>
    </recommendedName>
</protein>
<comment type="similarity">
    <text evidence="1">Belongs to the CapA family.</text>
</comment>
<evidence type="ECO:0000313" key="4">
    <source>
        <dbReference type="Proteomes" id="UP000285123"/>
    </source>
</evidence>
<dbReference type="InterPro" id="IPR029052">
    <property type="entry name" value="Metallo-depent_PP-like"/>
</dbReference>
<dbReference type="CDD" id="cd07381">
    <property type="entry name" value="MPP_CapA"/>
    <property type="match status" value="1"/>
</dbReference>
<dbReference type="Pfam" id="PF09587">
    <property type="entry name" value="PGA_cap"/>
    <property type="match status" value="1"/>
</dbReference>